<evidence type="ECO:0000313" key="2">
    <source>
        <dbReference type="Proteomes" id="UP000274131"/>
    </source>
</evidence>
<evidence type="ECO:0000313" key="1">
    <source>
        <dbReference type="EMBL" id="VDD95795.1"/>
    </source>
</evidence>
<reference evidence="3" key="1">
    <citation type="submission" date="2017-02" db="UniProtKB">
        <authorList>
            <consortium name="WormBaseParasite"/>
        </authorList>
    </citation>
    <scope>IDENTIFICATION</scope>
</reference>
<evidence type="ECO:0000313" key="3">
    <source>
        <dbReference type="WBParaSite" id="EVEC_0001123201-mRNA-1"/>
    </source>
</evidence>
<dbReference type="OrthoDB" id="5843193at2759"/>
<reference evidence="1 2" key="2">
    <citation type="submission" date="2018-10" db="EMBL/GenBank/DDBJ databases">
        <authorList>
            <consortium name="Pathogen Informatics"/>
        </authorList>
    </citation>
    <scope>NUCLEOTIDE SEQUENCE [LARGE SCALE GENOMIC DNA]</scope>
</reference>
<keyword evidence="2" id="KW-1185">Reference proteome</keyword>
<dbReference type="AlphaFoldDB" id="A0A0N4VK50"/>
<dbReference type="WBParaSite" id="EVEC_0001123201-mRNA-1">
    <property type="protein sequence ID" value="EVEC_0001123201-mRNA-1"/>
    <property type="gene ID" value="EVEC_0001123201"/>
</dbReference>
<proteinExistence type="predicted"/>
<protein>
    <submittedName>
        <fullName evidence="3">Apple domain-containing protein</fullName>
    </submittedName>
</protein>
<dbReference type="Proteomes" id="UP000274131">
    <property type="component" value="Unassembled WGS sequence"/>
</dbReference>
<name>A0A0N4VK50_ENTVE</name>
<dbReference type="EMBL" id="UXUI01010940">
    <property type="protein sequence ID" value="VDD95795.1"/>
    <property type="molecule type" value="Genomic_DNA"/>
</dbReference>
<organism evidence="3">
    <name type="scientific">Enterobius vermicularis</name>
    <name type="common">Human pinworm</name>
    <dbReference type="NCBI Taxonomy" id="51028"/>
    <lineage>
        <taxon>Eukaryota</taxon>
        <taxon>Metazoa</taxon>
        <taxon>Ecdysozoa</taxon>
        <taxon>Nematoda</taxon>
        <taxon>Chromadorea</taxon>
        <taxon>Rhabditida</taxon>
        <taxon>Spirurina</taxon>
        <taxon>Oxyuridomorpha</taxon>
        <taxon>Oxyuroidea</taxon>
        <taxon>Oxyuridae</taxon>
        <taxon>Enterobius</taxon>
    </lineage>
</organism>
<gene>
    <name evidence="1" type="ORF">EVEC_LOCUS10546</name>
</gene>
<sequence length="133" mass="15248">MISQTSDISRALEVEIPLVLNAHVDRCASSCTNRCSCSLVQNEAVLYGNFHDPKVAIFCMHAFENGIFQCIKSRVIQLRVRRKNDMRTPALVLVLLMMGLGKEKEEEEEEMRKGEGERTMMMVMTVMIHRGWK</sequence>
<accession>A0A0N4VK50</accession>